<organism evidence="3 4">
    <name type="scientific">Fibrella forsythiae</name>
    <dbReference type="NCBI Taxonomy" id="2817061"/>
    <lineage>
        <taxon>Bacteria</taxon>
        <taxon>Pseudomonadati</taxon>
        <taxon>Bacteroidota</taxon>
        <taxon>Cytophagia</taxon>
        <taxon>Cytophagales</taxon>
        <taxon>Spirosomataceae</taxon>
        <taxon>Fibrella</taxon>
    </lineage>
</organism>
<evidence type="ECO:0000259" key="1">
    <source>
        <dbReference type="Pfam" id="PF08401"/>
    </source>
</evidence>
<dbReference type="InterPro" id="IPR041459">
    <property type="entry name" value="MPTase-PolyVal"/>
</dbReference>
<accession>A0ABS3JKR3</accession>
<feature type="domain" description="Polyvalent protein metallopeptidase" evidence="2">
    <location>
        <begin position="219"/>
        <end position="344"/>
    </location>
</feature>
<dbReference type="InterPro" id="IPR013610">
    <property type="entry name" value="ArdC_N"/>
</dbReference>
<gene>
    <name evidence="3" type="ORF">J2I46_18550</name>
</gene>
<sequence>MPPTTIFASVSRFPRPTNILAGSFNLPPGLFIPIIRTTEGQIDDNYKSHQTRFTTAPQEAQLTQSNPQQNDVYARITNKIIMDLEQGNLTWRKPWNAEHLAGQVQRPLRWNGIPYSGINTLMLWGTAAEQGYTSPYWMTYKQATELKANVRKGEKATQVVYADKITREGENDQGEKTTSQIPFLKCYMVFNASQIDGLPENFHPTITKAVVDTKQRNAELDTFFKQTKADIYTGTQASYSITTDRVQMPPFESFETVTDYYAVLSHELTHWTRHPTRLDRDFGRKTYGDAGYAKEELVAELGACFLAADLGFEPMPEKQHAAYIQSWLQALQDDKKLIFSAASHAQKAVEYIQGLMYDS</sequence>
<reference evidence="3 4" key="1">
    <citation type="submission" date="2021-03" db="EMBL/GenBank/DDBJ databases">
        <title>Fibrella sp. HMF5405 genome sequencing and assembly.</title>
        <authorList>
            <person name="Kang H."/>
            <person name="Kim H."/>
            <person name="Bae S."/>
            <person name="Joh K."/>
        </authorList>
    </citation>
    <scope>NUCLEOTIDE SEQUENCE [LARGE SCALE GENOMIC DNA]</scope>
    <source>
        <strain evidence="3 4">HMF5405</strain>
    </source>
</reference>
<dbReference type="Proteomes" id="UP000664628">
    <property type="component" value="Unassembled WGS sequence"/>
</dbReference>
<evidence type="ECO:0000259" key="2">
    <source>
        <dbReference type="Pfam" id="PF18818"/>
    </source>
</evidence>
<proteinExistence type="predicted"/>
<feature type="domain" description="N-terminal" evidence="1">
    <location>
        <begin position="70"/>
        <end position="190"/>
    </location>
</feature>
<dbReference type="PIRSF" id="PIRSF037112">
    <property type="entry name" value="Antirestriction_ArdC"/>
    <property type="match status" value="1"/>
</dbReference>
<keyword evidence="4" id="KW-1185">Reference proteome</keyword>
<protein>
    <submittedName>
        <fullName evidence="3">DUF1738 domain-containing protein</fullName>
    </submittedName>
</protein>
<evidence type="ECO:0000313" key="3">
    <source>
        <dbReference type="EMBL" id="MBO0950602.1"/>
    </source>
</evidence>
<name>A0ABS3JKR3_9BACT</name>
<comment type="caution">
    <text evidence="3">The sequence shown here is derived from an EMBL/GenBank/DDBJ whole genome shotgun (WGS) entry which is preliminary data.</text>
</comment>
<dbReference type="Pfam" id="PF18818">
    <property type="entry name" value="MPTase-PolyVal"/>
    <property type="match status" value="1"/>
</dbReference>
<dbReference type="EMBL" id="JAFMYW010000005">
    <property type="protein sequence ID" value="MBO0950602.1"/>
    <property type="molecule type" value="Genomic_DNA"/>
</dbReference>
<dbReference type="Pfam" id="PF08401">
    <property type="entry name" value="ArdcN"/>
    <property type="match status" value="1"/>
</dbReference>
<dbReference type="InterPro" id="IPR017113">
    <property type="entry name" value="Antirestriction_ArdC"/>
</dbReference>
<evidence type="ECO:0000313" key="4">
    <source>
        <dbReference type="Proteomes" id="UP000664628"/>
    </source>
</evidence>